<evidence type="ECO:0000256" key="6">
    <source>
        <dbReference type="ARBA" id="ARBA00032263"/>
    </source>
</evidence>
<dbReference type="SMART" id="SM01332">
    <property type="entry name" value="Cyclin_C"/>
    <property type="match status" value="1"/>
</dbReference>
<comment type="caution">
    <text evidence="11">The sequence shown here is derived from an EMBL/GenBank/DDBJ whole genome shotgun (WGS) entry which is preliminary data.</text>
</comment>
<keyword evidence="12" id="KW-1185">Reference proteome</keyword>
<reference evidence="11" key="1">
    <citation type="submission" date="2018-05" db="EMBL/GenBank/DDBJ databases">
        <title>Draft genome of Mucuna pruriens seed.</title>
        <authorList>
            <person name="Nnadi N.E."/>
            <person name="Vos R."/>
            <person name="Hasami M.H."/>
            <person name="Devisetty U.K."/>
            <person name="Aguiy J.C."/>
        </authorList>
    </citation>
    <scope>NUCLEOTIDE SEQUENCE [LARGE SCALE GENOMIC DNA]</scope>
    <source>
        <strain evidence="11">JCA_2017</strain>
    </source>
</reference>
<keyword evidence="4 7" id="KW-0195">Cyclin</keyword>
<dbReference type="InterPro" id="IPR036915">
    <property type="entry name" value="Cyclin-like_sf"/>
</dbReference>
<dbReference type="InterPro" id="IPR046965">
    <property type="entry name" value="Cyclin_A/B-like"/>
</dbReference>
<keyword evidence="5" id="KW-0131">Cell cycle</keyword>
<dbReference type="AlphaFoldDB" id="A0A371I4R3"/>
<dbReference type="OrthoDB" id="5590282at2759"/>
<evidence type="ECO:0000313" key="11">
    <source>
        <dbReference type="EMBL" id="RDY10030.1"/>
    </source>
</evidence>
<name>A0A371I4R3_MUCPR</name>
<dbReference type="STRING" id="157652.A0A371I4R3"/>
<feature type="non-terminal residue" evidence="11">
    <location>
        <position position="1"/>
    </location>
</feature>
<dbReference type="CDD" id="cd20562">
    <property type="entry name" value="CYCLIN_AtCycA_like_rpt1"/>
    <property type="match status" value="1"/>
</dbReference>
<feature type="compositionally biased region" description="Basic and acidic residues" evidence="8">
    <location>
        <begin position="37"/>
        <end position="49"/>
    </location>
</feature>
<dbReference type="PANTHER" id="PTHR10177">
    <property type="entry name" value="CYCLINS"/>
    <property type="match status" value="1"/>
</dbReference>
<gene>
    <name evidence="11" type="primary">CYCA2-2</name>
    <name evidence="11" type="ORF">CR513_05509</name>
</gene>
<dbReference type="GO" id="GO:0044772">
    <property type="term" value="P:mitotic cell cycle phase transition"/>
    <property type="evidence" value="ECO:0007669"/>
    <property type="project" value="InterPro"/>
</dbReference>
<feature type="domain" description="Cyclin-like" evidence="9">
    <location>
        <begin position="240"/>
        <end position="324"/>
    </location>
</feature>
<dbReference type="EMBL" id="QJKJ01000928">
    <property type="protein sequence ID" value="RDY10030.1"/>
    <property type="molecule type" value="Genomic_DNA"/>
</dbReference>
<dbReference type="Gene3D" id="1.10.472.10">
    <property type="entry name" value="Cyclin-like"/>
    <property type="match status" value="2"/>
</dbReference>
<protein>
    <recommendedName>
        <fullName evidence="6">B-like cyclin</fullName>
    </recommendedName>
</protein>
<evidence type="ECO:0000313" key="12">
    <source>
        <dbReference type="Proteomes" id="UP000257109"/>
    </source>
</evidence>
<dbReference type="InterPro" id="IPR039361">
    <property type="entry name" value="Cyclin"/>
</dbReference>
<feature type="domain" description="Cyclin C-terminal" evidence="10">
    <location>
        <begin position="333"/>
        <end position="456"/>
    </location>
</feature>
<dbReference type="InterPro" id="IPR013763">
    <property type="entry name" value="Cyclin-like_dom"/>
</dbReference>
<dbReference type="GO" id="GO:0016538">
    <property type="term" value="F:cyclin-dependent protein serine/threonine kinase regulator activity"/>
    <property type="evidence" value="ECO:0007669"/>
    <property type="project" value="InterPro"/>
</dbReference>
<dbReference type="PIRSF" id="PIRSF001771">
    <property type="entry name" value="Cyclin_A_B_D_E"/>
    <property type="match status" value="1"/>
</dbReference>
<dbReference type="Pfam" id="PF00134">
    <property type="entry name" value="Cyclin_N"/>
    <property type="match status" value="1"/>
</dbReference>
<evidence type="ECO:0000256" key="5">
    <source>
        <dbReference type="ARBA" id="ARBA00023306"/>
    </source>
</evidence>
<evidence type="ECO:0000259" key="9">
    <source>
        <dbReference type="SMART" id="SM00385"/>
    </source>
</evidence>
<evidence type="ECO:0000256" key="4">
    <source>
        <dbReference type="ARBA" id="ARBA00023127"/>
    </source>
</evidence>
<evidence type="ECO:0000256" key="8">
    <source>
        <dbReference type="SAM" id="MobiDB-lite"/>
    </source>
</evidence>
<dbReference type="FunFam" id="1.10.472.10:FF:000167">
    <property type="entry name" value="Mitotic cyclin 6"/>
    <property type="match status" value="1"/>
</dbReference>
<dbReference type="FunFam" id="1.10.472.10:FF:000013">
    <property type="entry name" value="Cyclin A1"/>
    <property type="match status" value="1"/>
</dbReference>
<proteinExistence type="inferred from homology"/>
<evidence type="ECO:0000256" key="7">
    <source>
        <dbReference type="RuleBase" id="RU000383"/>
    </source>
</evidence>
<dbReference type="InterPro" id="IPR006671">
    <property type="entry name" value="Cyclin_N"/>
</dbReference>
<feature type="domain" description="Cyclin-like" evidence="9">
    <location>
        <begin position="337"/>
        <end position="425"/>
    </location>
</feature>
<organism evidence="11 12">
    <name type="scientific">Mucuna pruriens</name>
    <name type="common">Velvet bean</name>
    <name type="synonym">Dolichos pruriens</name>
    <dbReference type="NCBI Taxonomy" id="157652"/>
    <lineage>
        <taxon>Eukaryota</taxon>
        <taxon>Viridiplantae</taxon>
        <taxon>Streptophyta</taxon>
        <taxon>Embryophyta</taxon>
        <taxon>Tracheophyta</taxon>
        <taxon>Spermatophyta</taxon>
        <taxon>Magnoliopsida</taxon>
        <taxon>eudicotyledons</taxon>
        <taxon>Gunneridae</taxon>
        <taxon>Pentapetalae</taxon>
        <taxon>rosids</taxon>
        <taxon>fabids</taxon>
        <taxon>Fabales</taxon>
        <taxon>Fabaceae</taxon>
        <taxon>Papilionoideae</taxon>
        <taxon>50 kb inversion clade</taxon>
        <taxon>NPAAA clade</taxon>
        <taxon>indigoferoid/millettioid clade</taxon>
        <taxon>Phaseoleae</taxon>
        <taxon>Mucuna</taxon>
    </lineage>
</organism>
<comment type="similarity">
    <text evidence="1">Belongs to the cyclin family. Cyclin AB subfamily.</text>
</comment>
<accession>A0A371I4R3</accession>
<keyword evidence="3" id="KW-0132">Cell division</keyword>
<dbReference type="CDD" id="cd20506">
    <property type="entry name" value="CYCLIN_AtCycA-like_rpt2"/>
    <property type="match status" value="1"/>
</dbReference>
<dbReference type="SMART" id="SM00385">
    <property type="entry name" value="CYCLIN"/>
    <property type="match status" value="2"/>
</dbReference>
<dbReference type="PROSITE" id="PS00292">
    <property type="entry name" value="CYCLINS"/>
    <property type="match status" value="1"/>
</dbReference>
<dbReference type="GO" id="GO:0051301">
    <property type="term" value="P:cell division"/>
    <property type="evidence" value="ECO:0007669"/>
    <property type="project" value="UniProtKB-KW"/>
</dbReference>
<evidence type="ECO:0000256" key="1">
    <source>
        <dbReference type="ARBA" id="ARBA00006955"/>
    </source>
</evidence>
<comment type="subunit">
    <text evidence="2">Interacts with the CDC2 protein kinase to form a serine/threonine kinase holoenzyme complex also known as maturation promoting factor (MPF). The cyclin subunit imparts substrate specificity to the complex.</text>
</comment>
<sequence>MDRENSVIGGGGGGGERRVRVTRAMTRALGVSSRPSFKKEGKNKDSDKSRVVLADVTNTSKISLNKYADTSKFQTRAGRRKRNTKEASDVSLQVLSTQEDIRAELGKDLSTLTMVQSHDTVVGERLEDRELLQPCMSSSMRGHVMEGTLLSTQDSMKCDELLSSTNKDIDMISEKLKPSDGLGIVDIDSVELKDPQVWSSYAPDIYNNMCVREFERRPLANYMDELQQDITPSMRGILIDWIVEVSEEYKLVPDTLYLTVNLIDRFLSQSLIQKQRLQLLGVTCMLIASKYEEICAPRVEEFCFITDNTYTKAEVLKMESEVLNLLHFQLSSPTTKTFIRRFILAAHSSYKVSYVELEFLANYLAELTLVEYSFLQFLPSLIAASAVLLARWTLNQSEHPWNSTMEHYTNYKVSELKTTVLALADLQVDTRGCCLNAIREKYKQHKFMGVANLSPKPVQSLFQAQV</sequence>
<evidence type="ECO:0000256" key="2">
    <source>
        <dbReference type="ARBA" id="ARBA00011177"/>
    </source>
</evidence>
<evidence type="ECO:0000259" key="10">
    <source>
        <dbReference type="SMART" id="SM01332"/>
    </source>
</evidence>
<dbReference type="Proteomes" id="UP000257109">
    <property type="component" value="Unassembled WGS sequence"/>
</dbReference>
<dbReference type="SUPFAM" id="SSF47954">
    <property type="entry name" value="Cyclin-like"/>
    <property type="match status" value="2"/>
</dbReference>
<evidence type="ECO:0000256" key="3">
    <source>
        <dbReference type="ARBA" id="ARBA00022618"/>
    </source>
</evidence>
<dbReference type="Pfam" id="PF02984">
    <property type="entry name" value="Cyclin_C"/>
    <property type="match status" value="1"/>
</dbReference>
<feature type="region of interest" description="Disordered" evidence="8">
    <location>
        <begin position="1"/>
        <end position="49"/>
    </location>
</feature>
<dbReference type="InterPro" id="IPR048258">
    <property type="entry name" value="Cyclins_cyclin-box"/>
</dbReference>
<dbReference type="InterPro" id="IPR004367">
    <property type="entry name" value="Cyclin_C-dom"/>
</dbReference>